<sequence length="175" mass="19471">MTPSKIKPELLDLLVSGKFDSFTCPALTQAYFASPRCTSPTKRAASQIVARAVKALEGDQLIVGTSSTSGRAKQYQLTEDFYRIFSVARVAPLSTQEPNAPNESFLAILEGKLHEYKIELLEAIGEVEEYEELSKTAPEKRSQIQVLYDRARDQFSRTQGRVKAIEAVLAEVKRS</sequence>
<protein>
    <submittedName>
        <fullName evidence="1">Uncharacterized protein</fullName>
    </submittedName>
</protein>
<reference evidence="1 2" key="1">
    <citation type="submission" date="2020-12" db="EMBL/GenBank/DDBJ databases">
        <title>Oil enriched cultivation method for isolating marine PHA-producing bacteria.</title>
        <authorList>
            <person name="Zheng W."/>
            <person name="Yu S."/>
            <person name="Huang Y."/>
        </authorList>
    </citation>
    <scope>NUCLEOTIDE SEQUENCE [LARGE SCALE GENOMIC DNA]</scope>
    <source>
        <strain evidence="1 2">SN0-2</strain>
    </source>
</reference>
<gene>
    <name evidence="1" type="ORF">JF535_11980</name>
</gene>
<evidence type="ECO:0000313" key="1">
    <source>
        <dbReference type="EMBL" id="MBN8431572.1"/>
    </source>
</evidence>
<evidence type="ECO:0000313" key="2">
    <source>
        <dbReference type="Proteomes" id="UP000664293"/>
    </source>
</evidence>
<proteinExistence type="predicted"/>
<keyword evidence="2" id="KW-1185">Reference proteome</keyword>
<dbReference type="EMBL" id="JAEKJR010000002">
    <property type="protein sequence ID" value="MBN8431572.1"/>
    <property type="molecule type" value="Genomic_DNA"/>
</dbReference>
<dbReference type="RefSeq" id="WP_207002384.1">
    <property type="nucleotide sequence ID" value="NZ_JAEKJR010000002.1"/>
</dbReference>
<accession>A0ABS3E8D8</accession>
<comment type="caution">
    <text evidence="1">The sequence shown here is derived from an EMBL/GenBank/DDBJ whole genome shotgun (WGS) entry which is preliminary data.</text>
</comment>
<name>A0ABS3E8D8_9GAMM</name>
<dbReference type="Proteomes" id="UP000664293">
    <property type="component" value="Unassembled WGS sequence"/>
</dbReference>
<organism evidence="1 2">
    <name type="scientific">Microbulbifer salipaludis</name>
    <dbReference type="NCBI Taxonomy" id="187980"/>
    <lineage>
        <taxon>Bacteria</taxon>
        <taxon>Pseudomonadati</taxon>
        <taxon>Pseudomonadota</taxon>
        <taxon>Gammaproteobacteria</taxon>
        <taxon>Cellvibrionales</taxon>
        <taxon>Microbulbiferaceae</taxon>
        <taxon>Microbulbifer</taxon>
    </lineage>
</organism>